<dbReference type="InterPro" id="IPR043128">
    <property type="entry name" value="Rev_trsase/Diguanyl_cyclase"/>
</dbReference>
<evidence type="ECO:0000313" key="5">
    <source>
        <dbReference type="Proteomes" id="UP001169719"/>
    </source>
</evidence>
<proteinExistence type="predicted"/>
<dbReference type="GO" id="GO:0052621">
    <property type="term" value="F:diguanylate cyclase activity"/>
    <property type="evidence" value="ECO:0007669"/>
    <property type="project" value="UniProtKB-EC"/>
</dbReference>
<organism evidence="4 5">
    <name type="scientific">Vibrio agarivorans</name>
    <dbReference type="NCBI Taxonomy" id="153622"/>
    <lineage>
        <taxon>Bacteria</taxon>
        <taxon>Pseudomonadati</taxon>
        <taxon>Pseudomonadota</taxon>
        <taxon>Gammaproteobacteria</taxon>
        <taxon>Vibrionales</taxon>
        <taxon>Vibrionaceae</taxon>
        <taxon>Vibrio</taxon>
    </lineage>
</organism>
<dbReference type="PROSITE" id="PS50887">
    <property type="entry name" value="GGDEF"/>
    <property type="match status" value="1"/>
</dbReference>
<dbReference type="InterPro" id="IPR050469">
    <property type="entry name" value="Diguanylate_Cyclase"/>
</dbReference>
<comment type="catalytic activity">
    <reaction evidence="2">
        <text>2 GTP = 3',3'-c-di-GMP + 2 diphosphate</text>
        <dbReference type="Rhea" id="RHEA:24898"/>
        <dbReference type="ChEBI" id="CHEBI:33019"/>
        <dbReference type="ChEBI" id="CHEBI:37565"/>
        <dbReference type="ChEBI" id="CHEBI:58805"/>
        <dbReference type="EC" id="2.7.7.65"/>
    </reaction>
</comment>
<dbReference type="InterPro" id="IPR029787">
    <property type="entry name" value="Nucleotide_cyclase"/>
</dbReference>
<dbReference type="EC" id="2.7.7.65" evidence="1"/>
<name>A0ABT7Y0H8_9VIBR</name>
<dbReference type="NCBIfam" id="TIGR00254">
    <property type="entry name" value="GGDEF"/>
    <property type="match status" value="1"/>
</dbReference>
<dbReference type="Pfam" id="PF00990">
    <property type="entry name" value="GGDEF"/>
    <property type="match status" value="1"/>
</dbReference>
<dbReference type="EMBL" id="JAUEOZ010000001">
    <property type="protein sequence ID" value="MDN2481542.1"/>
    <property type="molecule type" value="Genomic_DNA"/>
</dbReference>
<evidence type="ECO:0000256" key="1">
    <source>
        <dbReference type="ARBA" id="ARBA00012528"/>
    </source>
</evidence>
<dbReference type="RefSeq" id="WP_289961639.1">
    <property type="nucleotide sequence ID" value="NZ_JAUEOZ010000001.1"/>
</dbReference>
<dbReference type="Gene3D" id="3.30.70.270">
    <property type="match status" value="1"/>
</dbReference>
<keyword evidence="5" id="KW-1185">Reference proteome</keyword>
<evidence type="ECO:0000259" key="3">
    <source>
        <dbReference type="PROSITE" id="PS50887"/>
    </source>
</evidence>
<evidence type="ECO:0000256" key="2">
    <source>
        <dbReference type="ARBA" id="ARBA00034247"/>
    </source>
</evidence>
<dbReference type="Gene3D" id="3.30.450.20">
    <property type="entry name" value="PAS domain"/>
    <property type="match status" value="1"/>
</dbReference>
<dbReference type="Proteomes" id="UP001169719">
    <property type="component" value="Unassembled WGS sequence"/>
</dbReference>
<gene>
    <name evidence="4" type="ORF">QWJ08_09055</name>
</gene>
<keyword evidence="4" id="KW-0548">Nucleotidyltransferase</keyword>
<dbReference type="PANTHER" id="PTHR45138:SF9">
    <property type="entry name" value="DIGUANYLATE CYCLASE DGCM-RELATED"/>
    <property type="match status" value="1"/>
</dbReference>
<dbReference type="SMART" id="SM00267">
    <property type="entry name" value="GGDEF"/>
    <property type="match status" value="1"/>
</dbReference>
<accession>A0ABT7Y0H8</accession>
<protein>
    <recommendedName>
        <fullName evidence="1">diguanylate cyclase</fullName>
        <ecNumber evidence="1">2.7.7.65</ecNumber>
    </recommendedName>
</protein>
<sequence>MGIDNYEEHEALISALPDLVFVLTESGRYAAVFGGGSQELYHQDHCLVGRSIFEVLPLEKAQWFHDRIHQTLDANKLMVFDYSLAGNDVNTIAELSGPEGTLRFEGRVNPLPGLRYGERAVIWVARNITERYELQKRLTYQSEVDALSHTFNRRKLFAQLEHAFYSFQRYQENYSFLLLDIDDFKLINDTYGHQCGDKAIQNLADCCRSQLRRSDTLGRLGGDEFAIIHKMTSNHSVEHLAKRMKDSISQLTIDPECCDMKLSISIGISQFNTHDYTIDQIYKRADVALYVSKQKGKNCISTN</sequence>
<dbReference type="PANTHER" id="PTHR45138">
    <property type="entry name" value="REGULATORY COMPONENTS OF SENSORY TRANSDUCTION SYSTEM"/>
    <property type="match status" value="1"/>
</dbReference>
<dbReference type="InterPro" id="IPR035965">
    <property type="entry name" value="PAS-like_dom_sf"/>
</dbReference>
<dbReference type="SUPFAM" id="SSF55785">
    <property type="entry name" value="PYP-like sensor domain (PAS domain)"/>
    <property type="match status" value="1"/>
</dbReference>
<dbReference type="SUPFAM" id="SSF55073">
    <property type="entry name" value="Nucleotide cyclase"/>
    <property type="match status" value="1"/>
</dbReference>
<dbReference type="InterPro" id="IPR000160">
    <property type="entry name" value="GGDEF_dom"/>
</dbReference>
<dbReference type="CDD" id="cd01949">
    <property type="entry name" value="GGDEF"/>
    <property type="match status" value="1"/>
</dbReference>
<evidence type="ECO:0000313" key="4">
    <source>
        <dbReference type="EMBL" id="MDN2481542.1"/>
    </source>
</evidence>
<feature type="domain" description="GGDEF" evidence="3">
    <location>
        <begin position="172"/>
        <end position="303"/>
    </location>
</feature>
<keyword evidence="4" id="KW-0808">Transferase</keyword>
<comment type="caution">
    <text evidence="4">The sequence shown here is derived from an EMBL/GenBank/DDBJ whole genome shotgun (WGS) entry which is preliminary data.</text>
</comment>
<reference evidence="4" key="1">
    <citation type="submission" date="2024-05" db="EMBL/GenBank/DDBJ databases">
        <title>Genome Sequences of Four Agar- Degrading Marine Bacteria.</title>
        <authorList>
            <person name="Phillips E.K."/>
            <person name="Shaffer J.C."/>
            <person name="Henson M.W."/>
            <person name="Temperton B."/>
            <person name="Thrash C.J."/>
            <person name="Martin M.O."/>
        </authorList>
    </citation>
    <scope>NUCLEOTIDE SEQUENCE</scope>
    <source>
        <strain evidence="4">EKP203</strain>
    </source>
</reference>